<dbReference type="PANTHER" id="PTHR15341">
    <property type="entry name" value="SUN-COR STEROID HORMONE RECEPTOR CO-REPRESSOR"/>
    <property type="match status" value="1"/>
</dbReference>
<comment type="function">
    <text evidence="6">Required for exosome-dependent processing of pre-rRNA and small nucleolar RNA (snRNA) precursors. Involved in processing of 35S pre-rRNA at the A0, A1 and A2 sites.</text>
</comment>
<comment type="caution">
    <text evidence="8">The sequence shown here is derived from an EMBL/GenBank/DDBJ whole genome shotgun (WGS) entry which is preliminary data.</text>
</comment>
<dbReference type="Pfam" id="PF04000">
    <property type="entry name" value="Sas10_Utp3"/>
    <property type="match status" value="1"/>
</dbReference>
<feature type="compositionally biased region" description="Basic and acidic residues" evidence="7">
    <location>
        <begin position="193"/>
        <end position="205"/>
    </location>
</feature>
<comment type="subcellular location">
    <subcellularLocation>
        <location evidence="1 6">Nucleus</location>
    </subcellularLocation>
</comment>
<accession>A0A8K0PGC6</accession>
<sequence>MAAETDSSHISALLTNLSARVDTTSQALQPLLSKPLSSTASKLPLLDKAKLYIHVAYAIESLLFSQLQLSGVEAKSHPIFAELKRVRSYFEKIKHAEGQGGPNMKLDKGAAGRMIKAGLAGNDRKDREDAQDQQGTKRKAQEQELVERYSKGNRFGAVGKRMKEDEAEGREEKIFGADEDGQETTRQASGKKSKADKSSTKERRSASGKHSRRTKHSHAPNDAHGAFQKLLGKSKDPTGEGSKKKHKG</sequence>
<evidence type="ECO:0000256" key="4">
    <source>
        <dbReference type="ARBA" id="ARBA00022884"/>
    </source>
</evidence>
<keyword evidence="5 6" id="KW-0539">Nucleus</keyword>
<dbReference type="GO" id="GO:0000178">
    <property type="term" value="C:exosome (RNase complex)"/>
    <property type="evidence" value="ECO:0007669"/>
    <property type="project" value="TreeGrafter"/>
</dbReference>
<keyword evidence="3 6" id="KW-0698">rRNA processing</keyword>
<evidence type="ECO:0000256" key="3">
    <source>
        <dbReference type="ARBA" id="ARBA00022552"/>
    </source>
</evidence>
<dbReference type="GO" id="GO:0003677">
    <property type="term" value="F:DNA binding"/>
    <property type="evidence" value="ECO:0007669"/>
    <property type="project" value="TreeGrafter"/>
</dbReference>
<evidence type="ECO:0000256" key="6">
    <source>
        <dbReference type="RuleBase" id="RU368003"/>
    </source>
</evidence>
<dbReference type="GO" id="GO:0003723">
    <property type="term" value="F:RNA binding"/>
    <property type="evidence" value="ECO:0007669"/>
    <property type="project" value="UniProtKB-UniRule"/>
</dbReference>
<evidence type="ECO:0000256" key="5">
    <source>
        <dbReference type="ARBA" id="ARBA00023242"/>
    </source>
</evidence>
<feature type="compositionally biased region" description="Basic and acidic residues" evidence="7">
    <location>
        <begin position="139"/>
        <end position="150"/>
    </location>
</feature>
<feature type="compositionally biased region" description="Basic residues" evidence="7">
    <location>
        <begin position="206"/>
        <end position="218"/>
    </location>
</feature>
<dbReference type="GO" id="GO:0005730">
    <property type="term" value="C:nucleolus"/>
    <property type="evidence" value="ECO:0007669"/>
    <property type="project" value="TreeGrafter"/>
</dbReference>
<gene>
    <name evidence="8" type="ORF">KVT40_007516</name>
</gene>
<protein>
    <recommendedName>
        <fullName evidence="6">Exosome complex protein</fullName>
    </recommendedName>
</protein>
<evidence type="ECO:0000256" key="2">
    <source>
        <dbReference type="ARBA" id="ARBA00009154"/>
    </source>
</evidence>
<keyword evidence="9" id="KW-1185">Reference proteome</keyword>
<dbReference type="InterPro" id="IPR007146">
    <property type="entry name" value="Sas10/Utp3/C1D"/>
</dbReference>
<keyword evidence="4 6" id="KW-0694">RNA-binding</keyword>
<dbReference type="Proteomes" id="UP000809789">
    <property type="component" value="Unassembled WGS sequence"/>
</dbReference>
<dbReference type="GO" id="GO:0010468">
    <property type="term" value="P:regulation of gene expression"/>
    <property type="evidence" value="ECO:0007669"/>
    <property type="project" value="TreeGrafter"/>
</dbReference>
<evidence type="ECO:0000313" key="8">
    <source>
        <dbReference type="EMBL" id="KAG8624449.1"/>
    </source>
</evidence>
<organism evidence="8 9">
    <name type="scientific">Elsinoe batatas</name>
    <dbReference type="NCBI Taxonomy" id="2601811"/>
    <lineage>
        <taxon>Eukaryota</taxon>
        <taxon>Fungi</taxon>
        <taxon>Dikarya</taxon>
        <taxon>Ascomycota</taxon>
        <taxon>Pezizomycotina</taxon>
        <taxon>Dothideomycetes</taxon>
        <taxon>Dothideomycetidae</taxon>
        <taxon>Myriangiales</taxon>
        <taxon>Elsinoaceae</taxon>
        <taxon>Elsinoe</taxon>
    </lineage>
</organism>
<name>A0A8K0PGC6_9PEZI</name>
<proteinExistence type="inferred from homology"/>
<comment type="similarity">
    <text evidence="2 6">Belongs to the C1D family.</text>
</comment>
<dbReference type="GO" id="GO:0000460">
    <property type="term" value="P:maturation of 5.8S rRNA"/>
    <property type="evidence" value="ECO:0007669"/>
    <property type="project" value="TreeGrafter"/>
</dbReference>
<evidence type="ECO:0000313" key="9">
    <source>
        <dbReference type="Proteomes" id="UP000809789"/>
    </source>
</evidence>
<feature type="region of interest" description="Disordered" evidence="7">
    <location>
        <begin position="117"/>
        <end position="248"/>
    </location>
</feature>
<feature type="compositionally biased region" description="Basic and acidic residues" evidence="7">
    <location>
        <begin position="233"/>
        <end position="242"/>
    </location>
</feature>
<dbReference type="EMBL" id="JAESVG020000009">
    <property type="protein sequence ID" value="KAG8624449.1"/>
    <property type="molecule type" value="Genomic_DNA"/>
</dbReference>
<dbReference type="PANTHER" id="PTHR15341:SF3">
    <property type="entry name" value="NUCLEAR NUCLEIC ACID-BINDING PROTEIN C1D"/>
    <property type="match status" value="1"/>
</dbReference>
<dbReference type="AlphaFoldDB" id="A0A8K0PGC6"/>
<evidence type="ECO:0000256" key="1">
    <source>
        <dbReference type="ARBA" id="ARBA00004123"/>
    </source>
</evidence>
<evidence type="ECO:0000256" key="7">
    <source>
        <dbReference type="SAM" id="MobiDB-lite"/>
    </source>
</evidence>
<dbReference type="InterPro" id="IPR011082">
    <property type="entry name" value="Exosome-assoc_fac/DNA_repair"/>
</dbReference>
<dbReference type="OrthoDB" id="1421013at2759"/>
<reference evidence="8" key="1">
    <citation type="submission" date="2021-07" db="EMBL/GenBank/DDBJ databases">
        <title>Elsinoe batatas strain:CRI-CJ2 Genome sequencing and assembly.</title>
        <authorList>
            <person name="Huang L."/>
        </authorList>
    </citation>
    <scope>NUCLEOTIDE SEQUENCE</scope>
    <source>
        <strain evidence="8">CRI-CJ2</strain>
    </source>
</reference>